<dbReference type="CDD" id="cd12148">
    <property type="entry name" value="fungal_TF_MHR"/>
    <property type="match status" value="1"/>
</dbReference>
<name>A0A8H4J2G7_9PEZI</name>
<keyword evidence="2" id="KW-0805">Transcription regulation</keyword>
<keyword evidence="3" id="KW-0238">DNA-binding</keyword>
<reference evidence="8" key="1">
    <citation type="submission" date="2020-04" db="EMBL/GenBank/DDBJ databases">
        <title>Genome Assembly and Annotation of Botryosphaeria dothidea sdau 11-99, a Latent Pathogen of Apple Fruit Ring Rot in China.</title>
        <authorList>
            <person name="Yu C."/>
            <person name="Diao Y."/>
            <person name="Lu Q."/>
            <person name="Zhao J."/>
            <person name="Cui S."/>
            <person name="Peng C."/>
            <person name="He B."/>
            <person name="Liu H."/>
        </authorList>
    </citation>
    <scope>NUCLEOTIDE SEQUENCE [LARGE SCALE GENOMIC DNA]</scope>
    <source>
        <strain evidence="8">Sdau11-99</strain>
    </source>
</reference>
<keyword evidence="6" id="KW-0175">Coiled coil</keyword>
<dbReference type="GO" id="GO:0000981">
    <property type="term" value="F:DNA-binding transcription factor activity, RNA polymerase II-specific"/>
    <property type="evidence" value="ECO:0007669"/>
    <property type="project" value="TreeGrafter"/>
</dbReference>
<keyword evidence="4" id="KW-0804">Transcription</keyword>
<comment type="caution">
    <text evidence="8">The sequence shown here is derived from an EMBL/GenBank/DDBJ whole genome shotgun (WGS) entry which is preliminary data.</text>
</comment>
<dbReference type="PANTHER" id="PTHR31845:SF17">
    <property type="entry name" value="ZN(II)2CYS6 TRANSCRIPTION FACTOR (EUROFUNG)"/>
    <property type="match status" value="1"/>
</dbReference>
<evidence type="ECO:0000313" key="9">
    <source>
        <dbReference type="Proteomes" id="UP000572817"/>
    </source>
</evidence>
<feature type="coiled-coil region" evidence="6">
    <location>
        <begin position="9"/>
        <end position="36"/>
    </location>
</feature>
<evidence type="ECO:0000256" key="3">
    <source>
        <dbReference type="ARBA" id="ARBA00023125"/>
    </source>
</evidence>
<evidence type="ECO:0000313" key="8">
    <source>
        <dbReference type="EMBL" id="KAF4310597.1"/>
    </source>
</evidence>
<keyword evidence="9" id="KW-1185">Reference proteome</keyword>
<protein>
    <submittedName>
        <fullName evidence="8">Peptidase M20</fullName>
    </submittedName>
</protein>
<dbReference type="AlphaFoldDB" id="A0A8H4J2G7"/>
<evidence type="ECO:0000256" key="5">
    <source>
        <dbReference type="ARBA" id="ARBA00023242"/>
    </source>
</evidence>
<dbReference type="GO" id="GO:0000976">
    <property type="term" value="F:transcription cis-regulatory region binding"/>
    <property type="evidence" value="ECO:0007669"/>
    <property type="project" value="TreeGrafter"/>
</dbReference>
<comment type="subcellular location">
    <subcellularLocation>
        <location evidence="1">Nucleus</location>
    </subcellularLocation>
</comment>
<organism evidence="8 9">
    <name type="scientific">Botryosphaeria dothidea</name>
    <dbReference type="NCBI Taxonomy" id="55169"/>
    <lineage>
        <taxon>Eukaryota</taxon>
        <taxon>Fungi</taxon>
        <taxon>Dikarya</taxon>
        <taxon>Ascomycota</taxon>
        <taxon>Pezizomycotina</taxon>
        <taxon>Dothideomycetes</taxon>
        <taxon>Dothideomycetes incertae sedis</taxon>
        <taxon>Botryosphaeriales</taxon>
        <taxon>Botryosphaeriaceae</taxon>
        <taxon>Botryosphaeria</taxon>
    </lineage>
</organism>
<feature type="region of interest" description="Disordered" evidence="7">
    <location>
        <begin position="465"/>
        <end position="490"/>
    </location>
</feature>
<evidence type="ECO:0000256" key="7">
    <source>
        <dbReference type="SAM" id="MobiDB-lite"/>
    </source>
</evidence>
<evidence type="ECO:0000256" key="6">
    <source>
        <dbReference type="SAM" id="Coils"/>
    </source>
</evidence>
<gene>
    <name evidence="8" type="ORF">GTA08_BOTSDO13865</name>
</gene>
<dbReference type="InterPro" id="IPR051089">
    <property type="entry name" value="prtT"/>
</dbReference>
<sequence>MLSKPRPRLRLLINHLSRLERQIAQLTGVVEGLRSDLSHLTGNHSEEPTNQDGQHRCFSDMQVDSNRVTQPTPKGDIISKGIVSEEEAVELFETFLARCNDTVAILDGVTESFEMVRQEPVLLAAVCTVGARAFTNKSALCQKCLAEAISLSSSLTFGPQPTLLALRGIILISAWHRSDRLWGMVLPLAYEMGLHHDALRLARDAAQMSRPEIERARTWLSIFCFELMAKTHRPYLLDDIERYLDLPQDLLNSPYSRPVDQRIMAYLQLLKIVVEARKNPFSELSTVAQEAQLVSLNESLDTWFHRVHNSIDPLYQTFSKPQERNRLIIPYAFVRLYINSFGLDPVLLSDRLFSSGDFATNAMAAAVDAAFLLLSTALDSKSLTQSLYYTIDYSSNTLTAALSFLHRVVKTQPNTGFEIDVSAVIGHMESSSPPVKETAAPSVRSTSTRTTSGMASLFSCFGPRKPQGDGDSSNAHALSEKGLGKNSTGANASRAWEAQLPKPVDDFVVREKVTAVFDTIESYVEKFYRDKTSLELDSTHEACLMLVSTPHLPSSLIDLVQSNRPNPLVCRPTTLIKHSIAYLLQLAMTMDEGGRNSLLPPWATALPQALRGEDHADKAAFDEAFTHWRVLTAYLQPSSTSSPAAKQSRTQAVRAMADRIFGAFAPWEKMPGAPEQRAELVQICDAAAEAATLLFAQPATFAYVWEPENLAEDEDRRKIIVVKPGLVKTRATGVGAGEKEVVVPPTHVPLTFPDGFVAS</sequence>
<proteinExistence type="predicted"/>
<dbReference type="PANTHER" id="PTHR31845">
    <property type="entry name" value="FINGER DOMAIN PROTEIN, PUTATIVE-RELATED"/>
    <property type="match status" value="1"/>
</dbReference>
<dbReference type="OrthoDB" id="3930842at2759"/>
<keyword evidence="5" id="KW-0539">Nucleus</keyword>
<evidence type="ECO:0000256" key="2">
    <source>
        <dbReference type="ARBA" id="ARBA00023015"/>
    </source>
</evidence>
<dbReference type="GO" id="GO:0005634">
    <property type="term" value="C:nucleus"/>
    <property type="evidence" value="ECO:0007669"/>
    <property type="project" value="UniProtKB-SubCell"/>
</dbReference>
<accession>A0A8H4J2G7</accession>
<evidence type="ECO:0000256" key="1">
    <source>
        <dbReference type="ARBA" id="ARBA00004123"/>
    </source>
</evidence>
<dbReference type="Proteomes" id="UP000572817">
    <property type="component" value="Unassembled WGS sequence"/>
</dbReference>
<evidence type="ECO:0000256" key="4">
    <source>
        <dbReference type="ARBA" id="ARBA00023163"/>
    </source>
</evidence>
<dbReference type="EMBL" id="WWBZ02000014">
    <property type="protein sequence ID" value="KAF4310597.1"/>
    <property type="molecule type" value="Genomic_DNA"/>
</dbReference>